<dbReference type="Proteomes" id="UP000315751">
    <property type="component" value="Unassembled WGS sequence"/>
</dbReference>
<gene>
    <name evidence="2" type="ORF">FBZ90_11915</name>
</gene>
<organism evidence="2 3">
    <name type="scientific">Nitrospirillum amazonense</name>
    <dbReference type="NCBI Taxonomy" id="28077"/>
    <lineage>
        <taxon>Bacteria</taxon>
        <taxon>Pseudomonadati</taxon>
        <taxon>Pseudomonadota</taxon>
        <taxon>Alphaproteobacteria</taxon>
        <taxon>Rhodospirillales</taxon>
        <taxon>Azospirillaceae</taxon>
        <taxon>Nitrospirillum</taxon>
    </lineage>
</organism>
<dbReference type="AlphaFoldDB" id="A0A560GQG7"/>
<evidence type="ECO:0000313" key="2">
    <source>
        <dbReference type="EMBL" id="TWB35730.1"/>
    </source>
</evidence>
<accession>A0A560GQG7</accession>
<name>A0A560GQG7_9PROT</name>
<protein>
    <submittedName>
        <fullName evidence="2">Uncharacterized protein</fullName>
    </submittedName>
</protein>
<comment type="caution">
    <text evidence="2">The sequence shown here is derived from an EMBL/GenBank/DDBJ whole genome shotgun (WGS) entry which is preliminary data.</text>
</comment>
<keyword evidence="1" id="KW-0812">Transmembrane</keyword>
<keyword evidence="3" id="KW-1185">Reference proteome</keyword>
<proteinExistence type="predicted"/>
<dbReference type="EMBL" id="VITR01000019">
    <property type="protein sequence ID" value="TWB35730.1"/>
    <property type="molecule type" value="Genomic_DNA"/>
</dbReference>
<sequence length="88" mass="9803">MSRAETMSLKMLVSLAVILTAISGIMEVHSRHTFPSFIANSGYFLFSSLFYFALRDKLTDKTARFLIRIYLLICIGAVVSIAGTLFGF</sequence>
<keyword evidence="1" id="KW-1133">Transmembrane helix</keyword>
<keyword evidence="1" id="KW-0472">Membrane</keyword>
<feature type="transmembrane region" description="Helical" evidence="1">
    <location>
        <begin position="34"/>
        <end position="53"/>
    </location>
</feature>
<evidence type="ECO:0000313" key="3">
    <source>
        <dbReference type="Proteomes" id="UP000315751"/>
    </source>
</evidence>
<feature type="transmembrane region" description="Helical" evidence="1">
    <location>
        <begin position="65"/>
        <end position="86"/>
    </location>
</feature>
<evidence type="ECO:0000256" key="1">
    <source>
        <dbReference type="SAM" id="Phobius"/>
    </source>
</evidence>
<reference evidence="2 3" key="1">
    <citation type="submission" date="2019-06" db="EMBL/GenBank/DDBJ databases">
        <title>Genomic Encyclopedia of Type Strains, Phase IV (KMG-V): Genome sequencing to study the core and pangenomes of soil and plant-associated prokaryotes.</title>
        <authorList>
            <person name="Whitman W."/>
        </authorList>
    </citation>
    <scope>NUCLEOTIDE SEQUENCE [LARGE SCALE GENOMIC DNA]</scope>
    <source>
        <strain evidence="2 3">BR 11622</strain>
    </source>
</reference>